<dbReference type="EMBL" id="LRPC01000001">
    <property type="protein sequence ID" value="KYG77670.1"/>
    <property type="molecule type" value="Genomic_DNA"/>
</dbReference>
<reference evidence="1 2" key="1">
    <citation type="submission" date="2016-01" db="EMBL/GenBank/DDBJ databases">
        <title>Genome sequencing of Roseivirga spongicola UST030701-084.</title>
        <authorList>
            <person name="Selvaratnam C."/>
            <person name="Thevarajoo S."/>
            <person name="Goh K.M."/>
            <person name="Ee R."/>
            <person name="Chan K.-G."/>
            <person name="Chong C.S."/>
        </authorList>
    </citation>
    <scope>NUCLEOTIDE SEQUENCE [LARGE SCALE GENOMIC DNA]</scope>
    <source>
        <strain evidence="1 2">UST030701-084</strain>
    </source>
</reference>
<protein>
    <recommendedName>
        <fullName evidence="3">GTA TIM-barrel-like domain-containing protein</fullName>
    </recommendedName>
</protein>
<evidence type="ECO:0008006" key="3">
    <source>
        <dbReference type="Google" id="ProtNLM"/>
    </source>
</evidence>
<dbReference type="OrthoDB" id="9773531at2"/>
<proteinExistence type="predicted"/>
<comment type="caution">
    <text evidence="1">The sequence shown here is derived from an EMBL/GenBank/DDBJ whole genome shotgun (WGS) entry which is preliminary data.</text>
</comment>
<organism evidence="1 2">
    <name type="scientific">Roseivirga spongicola</name>
    <dbReference type="NCBI Taxonomy" id="333140"/>
    <lineage>
        <taxon>Bacteria</taxon>
        <taxon>Pseudomonadati</taxon>
        <taxon>Bacteroidota</taxon>
        <taxon>Cytophagia</taxon>
        <taxon>Cytophagales</taxon>
        <taxon>Roseivirgaceae</taxon>
        <taxon>Roseivirga</taxon>
    </lineage>
</organism>
<dbReference type="Pfam" id="PF22612">
    <property type="entry name" value="GH113"/>
    <property type="match status" value="1"/>
</dbReference>
<gene>
    <name evidence="1" type="ORF">AWW68_02550</name>
</gene>
<evidence type="ECO:0000313" key="2">
    <source>
        <dbReference type="Proteomes" id="UP000075606"/>
    </source>
</evidence>
<dbReference type="SUPFAM" id="SSF51445">
    <property type="entry name" value="(Trans)glycosidases"/>
    <property type="match status" value="1"/>
</dbReference>
<dbReference type="AlphaFoldDB" id="A0A150XG39"/>
<keyword evidence="2" id="KW-1185">Reference proteome</keyword>
<evidence type="ECO:0000313" key="1">
    <source>
        <dbReference type="EMBL" id="KYG77670.1"/>
    </source>
</evidence>
<dbReference type="RefSeq" id="WP_068216261.1">
    <property type="nucleotide sequence ID" value="NZ_LRPC01000001.1"/>
</dbReference>
<name>A0A150XG39_9BACT</name>
<dbReference type="InterPro" id="IPR017853">
    <property type="entry name" value="GH"/>
</dbReference>
<dbReference type="CDD" id="cd19608">
    <property type="entry name" value="GH113_mannanase-like"/>
    <property type="match status" value="1"/>
</dbReference>
<dbReference type="STRING" id="333140.AWW68_02550"/>
<dbReference type="Gene3D" id="3.20.20.80">
    <property type="entry name" value="Glycosidases"/>
    <property type="match status" value="1"/>
</dbReference>
<dbReference type="Proteomes" id="UP000075606">
    <property type="component" value="Unassembled WGS sequence"/>
</dbReference>
<sequence>MKPKKLSIVIFPITLVLIGFLVFGRPQKQSSINISNHAKHRGVCWVASHYKPDSLAFQQLVNNNVNWISQTPFGWQKEHNSPLIGNQIGRDDGWYGESDRGLRETTRIARLYGIKTILKPHIWLRDSQGKWRGEIAMETEADWKTWFANYEEFILHYAKLAEEESIEMLCIGTELYRTCVEREADWRSLIEKIRSVYSGELTYAANFADEYEEVAFWDELDYIGVQGYFPVVQIEEPSVEDVKKGWSEHLKQLGNFSAKYDKPILFTEIGYKSTKDAGIEPWQWPQRMSKSDREKIFSEKAQANLYEGMFQALADEPFIAGFHFWKWFPPIPESAERRRRNYTDDGAFNIDFTPQNKLAEGVMREWFEKMAKQ</sequence>
<accession>A0A150XG39</accession>
<dbReference type="InterPro" id="IPR055151">
    <property type="entry name" value="GH113"/>
</dbReference>